<evidence type="ECO:0000313" key="1">
    <source>
        <dbReference type="EMBL" id="CAK9006700.1"/>
    </source>
</evidence>
<keyword evidence="2" id="KW-1185">Reference proteome</keyword>
<proteinExistence type="predicted"/>
<evidence type="ECO:0000313" key="2">
    <source>
        <dbReference type="Proteomes" id="UP001642484"/>
    </source>
</evidence>
<accession>A0ABP0IX84</accession>
<sequence length="174" mass="20096">MTKVAARFAAPWGHHDPQKLREDLVEAQIDFSQTRYDGRTDLPSCMDVWVDNIMCDSMSCKSKCWLKFFNAKNAKTEITGRVPWYDLNAQCPELTGHSHGDQAFSGRHSMYAVFHYIAVVDRQEESALIKIRYSYIYIYYYFIQLHSWSSIQILVFPFEVSAVTSSTAGLRSSR</sequence>
<dbReference type="EMBL" id="CAXAMN010003891">
    <property type="protein sequence ID" value="CAK9006700.1"/>
    <property type="molecule type" value="Genomic_DNA"/>
</dbReference>
<name>A0ABP0IX84_9DINO</name>
<comment type="caution">
    <text evidence="1">The sequence shown here is derived from an EMBL/GenBank/DDBJ whole genome shotgun (WGS) entry which is preliminary data.</text>
</comment>
<protein>
    <submittedName>
        <fullName evidence="1">Uncharacterized protein</fullName>
    </submittedName>
</protein>
<gene>
    <name evidence="1" type="ORF">CCMP2556_LOCUS8529</name>
</gene>
<reference evidence="1 2" key="1">
    <citation type="submission" date="2024-02" db="EMBL/GenBank/DDBJ databases">
        <authorList>
            <person name="Chen Y."/>
            <person name="Shah S."/>
            <person name="Dougan E. K."/>
            <person name="Thang M."/>
            <person name="Chan C."/>
        </authorList>
    </citation>
    <scope>NUCLEOTIDE SEQUENCE [LARGE SCALE GENOMIC DNA]</scope>
</reference>
<organism evidence="1 2">
    <name type="scientific">Durusdinium trenchii</name>
    <dbReference type="NCBI Taxonomy" id="1381693"/>
    <lineage>
        <taxon>Eukaryota</taxon>
        <taxon>Sar</taxon>
        <taxon>Alveolata</taxon>
        <taxon>Dinophyceae</taxon>
        <taxon>Suessiales</taxon>
        <taxon>Symbiodiniaceae</taxon>
        <taxon>Durusdinium</taxon>
    </lineage>
</organism>
<dbReference type="Proteomes" id="UP001642484">
    <property type="component" value="Unassembled WGS sequence"/>
</dbReference>